<dbReference type="Pfam" id="PF00126">
    <property type="entry name" value="HTH_1"/>
    <property type="match status" value="1"/>
</dbReference>
<dbReference type="InterPro" id="IPR058163">
    <property type="entry name" value="LysR-type_TF_proteobact-type"/>
</dbReference>
<protein>
    <submittedName>
        <fullName evidence="6">DNA-binding transcriptional regulator, LysR family</fullName>
    </submittedName>
</protein>
<evidence type="ECO:0000256" key="3">
    <source>
        <dbReference type="ARBA" id="ARBA00023125"/>
    </source>
</evidence>
<accession>A0A1G6JY16</accession>
<dbReference type="GO" id="GO:0003677">
    <property type="term" value="F:DNA binding"/>
    <property type="evidence" value="ECO:0007669"/>
    <property type="project" value="UniProtKB-KW"/>
</dbReference>
<evidence type="ECO:0000313" key="7">
    <source>
        <dbReference type="Proteomes" id="UP000198781"/>
    </source>
</evidence>
<dbReference type="InterPro" id="IPR036388">
    <property type="entry name" value="WH-like_DNA-bd_sf"/>
</dbReference>
<evidence type="ECO:0000256" key="1">
    <source>
        <dbReference type="ARBA" id="ARBA00009437"/>
    </source>
</evidence>
<reference evidence="6 7" key="1">
    <citation type="submission" date="2016-10" db="EMBL/GenBank/DDBJ databases">
        <authorList>
            <person name="de Groot N.N."/>
        </authorList>
    </citation>
    <scope>NUCLEOTIDE SEQUENCE [LARGE SCALE GENOMIC DNA]</scope>
    <source>
        <strain evidence="6 7">DSM 16619</strain>
    </source>
</reference>
<dbReference type="CDD" id="cd08422">
    <property type="entry name" value="PBP2_CrgA_like"/>
    <property type="match status" value="1"/>
</dbReference>
<dbReference type="InterPro" id="IPR005119">
    <property type="entry name" value="LysR_subst-bd"/>
</dbReference>
<dbReference type="SUPFAM" id="SSF53850">
    <property type="entry name" value="Periplasmic binding protein-like II"/>
    <property type="match status" value="1"/>
</dbReference>
<dbReference type="GO" id="GO:0003700">
    <property type="term" value="F:DNA-binding transcription factor activity"/>
    <property type="evidence" value="ECO:0007669"/>
    <property type="project" value="InterPro"/>
</dbReference>
<sequence length="292" mass="30957">MDIAALADFNLVAIHGGFGSASRASGVPKATLSRRVRALEDALGVRLVERGTRKLQLTPEGAILHSRTADPFGEITQVVDELKSGIGRPRGVLRVSTPLLFAHVAMGQLGAAFLRAHPEVRLEVTAEDRLVDLVGDGYDVVVRFNPRPDDALVGRCFLRDQLLLVAPPDLSPPPANAAGAGGGIELPAVVRTGRAVVGPWTVADKDGNVRTYLPKPLLRYSTPLLIRNAVLAGAGPALVPRTAVAPDLAAGRLVEWGVVQGAQPEGWVLHASRRLVSPKVTAFVDFLCDHFA</sequence>
<dbReference type="Pfam" id="PF03466">
    <property type="entry name" value="LysR_substrate"/>
    <property type="match status" value="1"/>
</dbReference>
<organism evidence="6 7">
    <name type="scientific">Paracidovorax valerianellae</name>
    <dbReference type="NCBI Taxonomy" id="187868"/>
    <lineage>
        <taxon>Bacteria</taxon>
        <taxon>Pseudomonadati</taxon>
        <taxon>Pseudomonadota</taxon>
        <taxon>Betaproteobacteria</taxon>
        <taxon>Burkholderiales</taxon>
        <taxon>Comamonadaceae</taxon>
        <taxon>Paracidovorax</taxon>
    </lineage>
</organism>
<dbReference type="PANTHER" id="PTHR30537:SF5">
    <property type="entry name" value="HTH-TYPE TRANSCRIPTIONAL ACTIVATOR TTDR-RELATED"/>
    <property type="match status" value="1"/>
</dbReference>
<dbReference type="AlphaFoldDB" id="A0A1G6JY16"/>
<name>A0A1G6JY16_9BURK</name>
<feature type="domain" description="HTH lysR-type" evidence="5">
    <location>
        <begin position="1"/>
        <end position="58"/>
    </location>
</feature>
<dbReference type="Gene3D" id="1.10.10.10">
    <property type="entry name" value="Winged helix-like DNA-binding domain superfamily/Winged helix DNA-binding domain"/>
    <property type="match status" value="1"/>
</dbReference>
<dbReference type="SUPFAM" id="SSF46785">
    <property type="entry name" value="Winged helix' DNA-binding domain"/>
    <property type="match status" value="1"/>
</dbReference>
<dbReference type="Gene3D" id="3.40.190.290">
    <property type="match status" value="1"/>
</dbReference>
<proteinExistence type="inferred from homology"/>
<comment type="similarity">
    <text evidence="1">Belongs to the LysR transcriptional regulatory family.</text>
</comment>
<dbReference type="PANTHER" id="PTHR30537">
    <property type="entry name" value="HTH-TYPE TRANSCRIPTIONAL REGULATOR"/>
    <property type="match status" value="1"/>
</dbReference>
<dbReference type="STRING" id="187868.SAMN05192589_101512"/>
<dbReference type="InterPro" id="IPR000847">
    <property type="entry name" value="LysR_HTH_N"/>
</dbReference>
<dbReference type="Proteomes" id="UP000198781">
    <property type="component" value="Unassembled WGS sequence"/>
</dbReference>
<dbReference type="OrthoDB" id="9810065at2"/>
<keyword evidence="7" id="KW-1185">Reference proteome</keyword>
<evidence type="ECO:0000256" key="2">
    <source>
        <dbReference type="ARBA" id="ARBA00023015"/>
    </source>
</evidence>
<evidence type="ECO:0000259" key="5">
    <source>
        <dbReference type="PROSITE" id="PS50931"/>
    </source>
</evidence>
<evidence type="ECO:0000256" key="4">
    <source>
        <dbReference type="ARBA" id="ARBA00023163"/>
    </source>
</evidence>
<dbReference type="InterPro" id="IPR036390">
    <property type="entry name" value="WH_DNA-bd_sf"/>
</dbReference>
<evidence type="ECO:0000313" key="6">
    <source>
        <dbReference type="EMBL" id="SDC23662.1"/>
    </source>
</evidence>
<dbReference type="EMBL" id="FMZC01000001">
    <property type="protein sequence ID" value="SDC23662.1"/>
    <property type="molecule type" value="Genomic_DNA"/>
</dbReference>
<keyword evidence="4" id="KW-0804">Transcription</keyword>
<dbReference type="RefSeq" id="WP_092740124.1">
    <property type="nucleotide sequence ID" value="NZ_FMZC01000001.1"/>
</dbReference>
<dbReference type="PROSITE" id="PS50931">
    <property type="entry name" value="HTH_LYSR"/>
    <property type="match status" value="1"/>
</dbReference>
<gene>
    <name evidence="6" type="ORF">SAMN05192589_101512</name>
</gene>
<keyword evidence="2" id="KW-0805">Transcription regulation</keyword>
<keyword evidence="3 6" id="KW-0238">DNA-binding</keyword>